<keyword evidence="6 9" id="KW-0804">Transcription</keyword>
<dbReference type="OrthoDB" id="272392at2759"/>
<accession>A0A8I2YU37</accession>
<evidence type="ECO:0000256" key="4">
    <source>
        <dbReference type="ARBA" id="ARBA00016689"/>
    </source>
</evidence>
<comment type="similarity">
    <text evidence="2 9">Belongs to the RNA polymerase beta chain family.</text>
</comment>
<dbReference type="Proteomes" id="UP000683000">
    <property type="component" value="Unassembled WGS sequence"/>
</dbReference>
<dbReference type="Pfam" id="PF00149">
    <property type="entry name" value="Metallophos"/>
    <property type="match status" value="1"/>
</dbReference>
<evidence type="ECO:0000259" key="12">
    <source>
        <dbReference type="Pfam" id="PF05645"/>
    </source>
</evidence>
<dbReference type="Pfam" id="PF05645">
    <property type="entry name" value="RNA_pol_Rpc82"/>
    <property type="match status" value="1"/>
</dbReference>
<keyword evidence="16" id="KW-1185">Reference proteome</keyword>
<feature type="domain" description="DNA-directed RNA polymerase III subunit RPC3 winged-helix" evidence="14">
    <location>
        <begin position="369"/>
        <end position="445"/>
    </location>
</feature>
<dbReference type="InterPro" id="IPR029052">
    <property type="entry name" value="Metallo-depent_PP-like"/>
</dbReference>
<protein>
    <recommendedName>
        <fullName evidence="4 9">DNA-directed RNA polymerase III subunit RPC3</fullName>
        <shortName evidence="9">RNA polymerase III subunit C3</shortName>
    </recommendedName>
</protein>
<dbReference type="AlphaFoldDB" id="A0A8I2YU37"/>
<dbReference type="GO" id="GO:0016787">
    <property type="term" value="F:hydrolase activity"/>
    <property type="evidence" value="ECO:0007669"/>
    <property type="project" value="InterPro"/>
</dbReference>
<evidence type="ECO:0000256" key="3">
    <source>
        <dbReference type="ARBA" id="ARBA00011206"/>
    </source>
</evidence>
<dbReference type="InterPro" id="IPR036390">
    <property type="entry name" value="WH_DNA-bd_sf"/>
</dbReference>
<dbReference type="Gene3D" id="1.10.10.10">
    <property type="entry name" value="Winged helix-like DNA-binding domain superfamily/Winged helix DNA-binding domain"/>
    <property type="match status" value="4"/>
</dbReference>
<organism evidence="15 16">
    <name type="scientific">Boletus reticuloceps</name>
    <dbReference type="NCBI Taxonomy" id="495285"/>
    <lineage>
        <taxon>Eukaryota</taxon>
        <taxon>Fungi</taxon>
        <taxon>Dikarya</taxon>
        <taxon>Basidiomycota</taxon>
        <taxon>Agaricomycotina</taxon>
        <taxon>Agaricomycetes</taxon>
        <taxon>Agaricomycetidae</taxon>
        <taxon>Boletales</taxon>
        <taxon>Boletineae</taxon>
        <taxon>Boletaceae</taxon>
        <taxon>Boletoideae</taxon>
        <taxon>Boletus</taxon>
    </lineage>
</organism>
<gene>
    <name evidence="15" type="ORF">JVT61DRAFT_11698</name>
</gene>
<evidence type="ECO:0000259" key="11">
    <source>
        <dbReference type="Pfam" id="PF00149"/>
    </source>
</evidence>
<evidence type="ECO:0000259" key="14">
    <source>
        <dbReference type="Pfam" id="PF22536"/>
    </source>
</evidence>
<comment type="caution">
    <text evidence="15">The sequence shown here is derived from an EMBL/GenBank/DDBJ whole genome shotgun (WGS) entry which is preliminary data.</text>
</comment>
<dbReference type="GO" id="GO:0006351">
    <property type="term" value="P:DNA-templated transcription"/>
    <property type="evidence" value="ECO:0007669"/>
    <property type="project" value="InterPro"/>
</dbReference>
<dbReference type="Pfam" id="PF08221">
    <property type="entry name" value="HTH_9"/>
    <property type="match status" value="1"/>
</dbReference>
<feature type="region of interest" description="Disordered" evidence="10">
    <location>
        <begin position="197"/>
        <end position="226"/>
    </location>
</feature>
<evidence type="ECO:0000256" key="9">
    <source>
        <dbReference type="RuleBase" id="RU367076"/>
    </source>
</evidence>
<proteinExistence type="inferred from homology"/>
<comment type="subunit">
    <text evidence="3 9">Component of the RNA polymerase III (Pol III) complex consisting of 17 subunits.</text>
</comment>
<dbReference type="Pfam" id="PF22536">
    <property type="entry name" value="WHD_POLR3C"/>
    <property type="match status" value="1"/>
</dbReference>
<dbReference type="CDD" id="cd07379">
    <property type="entry name" value="MPP_239FB"/>
    <property type="match status" value="1"/>
</dbReference>
<evidence type="ECO:0000313" key="15">
    <source>
        <dbReference type="EMBL" id="KAG6379249.1"/>
    </source>
</evidence>
<dbReference type="Gene3D" id="3.60.21.10">
    <property type="match status" value="1"/>
</dbReference>
<dbReference type="InterPro" id="IPR008806">
    <property type="entry name" value="RNA_pol_III_Rpc82_C"/>
</dbReference>
<dbReference type="GO" id="GO:0003697">
    <property type="term" value="F:single-stranded DNA binding"/>
    <property type="evidence" value="ECO:0007669"/>
    <property type="project" value="UniProtKB-UniRule"/>
</dbReference>
<dbReference type="EMBL" id="JAGFBS010000005">
    <property type="protein sequence ID" value="KAG6379249.1"/>
    <property type="molecule type" value="Genomic_DNA"/>
</dbReference>
<feature type="domain" description="Calcineurin-like phosphoesterase" evidence="11">
    <location>
        <begin position="560"/>
        <end position="752"/>
    </location>
</feature>
<evidence type="ECO:0000256" key="8">
    <source>
        <dbReference type="ARBA" id="ARBA00025127"/>
    </source>
</evidence>
<evidence type="ECO:0000256" key="5">
    <source>
        <dbReference type="ARBA" id="ARBA00022478"/>
    </source>
</evidence>
<evidence type="ECO:0000256" key="6">
    <source>
        <dbReference type="ARBA" id="ARBA00023163"/>
    </source>
</evidence>
<name>A0A8I2YU37_9AGAM</name>
<sequence length="788" mass="88556">MADADTCRLCTQIIDTHFGPLTAKVASTLLTRGRLSLLQLVRFTGMKSRTVRASIIVLIQHNILWHAHTDDEGEMLEFNTLECLLRLRFGRYVWLAESLFGRTSADIVQVMLDHGKLRPPDIISRLSRYDPKSASMYVQSLYKLVSESYLKPSTILSHNSPRDKRIKYEAEEKAKMTGFPTAKELREAKVTAETRLRREEKEAEKVGLKRRMKEQPSGRSSKKNKVGEDVVDDRVYFRVNFDKFNIHVRNKLIETAVEERFNRSAALVMNATLKATESKQKSVSEIRSDPTSTAAIGMHIPDDENLSEGLATTSKKPSNSSLIKDYLGLLACADNPTPAGKAASYVSLGDNKISVEFDTISKRMRRRVLEAVTRERHGDDGVRIVRLLLDVGKMDEKHIAKVAMMANKDVRPLLSALSSDFLISTQEVPRSADRNPTRTFFLWHVDLAKAYSALLSSFYKTLFNIGNVAEDVNLLTRMEREVLAEWERKREMLSVLEMRVEEAVFILRDLDPGGSVDDTFKTRTVEVRPGACTIMTDHYAIHVDVEGTPLPPHPGPGWTRFVCISDTHSRTYRVPSGDVLLHGGDLSSMGESLQLVTTIEWLKSFDHPVKIVVAGNHDMCLDRKWGEYGWGFDPNVIEQTRAYMRSQLRFGLHYLEHEPLHFTAPTGRVWKVYGSPGAPLYAQGAFQYESVAEAQALYSRIPNDTEILITHTPPYGTLDTTKRGKNAGCQVLLSKLNDLKQCRLHVFGHIHEAAGSCVDKVGGMELSRVSVNAAVLRTGSAIVVDLRN</sequence>
<dbReference type="SUPFAM" id="SSF56300">
    <property type="entry name" value="Metallo-dependent phosphatases"/>
    <property type="match status" value="1"/>
</dbReference>
<dbReference type="InterPro" id="IPR039748">
    <property type="entry name" value="RPC3"/>
</dbReference>
<evidence type="ECO:0000256" key="2">
    <source>
        <dbReference type="ARBA" id="ARBA00006835"/>
    </source>
</evidence>
<evidence type="ECO:0000256" key="7">
    <source>
        <dbReference type="ARBA" id="ARBA00023242"/>
    </source>
</evidence>
<comment type="subcellular location">
    <subcellularLocation>
        <location evidence="1 9">Nucleus</location>
    </subcellularLocation>
</comment>
<keyword evidence="5 9" id="KW-0240">DNA-directed RNA polymerase</keyword>
<feature type="domain" description="RNA polymerase III subunit RPC82-related helix-turn-helix" evidence="13">
    <location>
        <begin position="9"/>
        <end position="63"/>
    </location>
</feature>
<feature type="domain" description="RNA polymerase III Rpc82 C -terminal" evidence="12">
    <location>
        <begin position="140"/>
        <end position="332"/>
    </location>
</feature>
<dbReference type="PANTHER" id="PTHR12949:SF0">
    <property type="entry name" value="DNA-DIRECTED RNA POLYMERASE III SUBUNIT RPC3"/>
    <property type="match status" value="1"/>
</dbReference>
<dbReference type="GO" id="GO:0005666">
    <property type="term" value="C:RNA polymerase III complex"/>
    <property type="evidence" value="ECO:0007669"/>
    <property type="project" value="UniProtKB-UniRule"/>
</dbReference>
<dbReference type="InterPro" id="IPR055207">
    <property type="entry name" value="POLR3C_WHD"/>
</dbReference>
<dbReference type="InterPro" id="IPR036388">
    <property type="entry name" value="WH-like_DNA-bd_sf"/>
</dbReference>
<reference evidence="15" key="1">
    <citation type="submission" date="2021-03" db="EMBL/GenBank/DDBJ databases">
        <title>Evolutionary innovations through gain and loss of genes in the ectomycorrhizal Boletales.</title>
        <authorList>
            <person name="Wu G."/>
            <person name="Miyauchi S."/>
            <person name="Morin E."/>
            <person name="Yang Z.-L."/>
            <person name="Xu J."/>
            <person name="Martin F.M."/>
        </authorList>
    </citation>
    <scope>NUCLEOTIDE SEQUENCE</scope>
    <source>
        <strain evidence="15">BR01</strain>
    </source>
</reference>
<dbReference type="InterPro" id="IPR004843">
    <property type="entry name" value="Calcineurin-like_PHP"/>
</dbReference>
<comment type="function">
    <text evidence="8 9">DNA-dependent RNA polymerase catalyzes the transcription of DNA into RNA using the four ribonucleoside triphosphates as substrates. Specific core component of RNA polymerase III which synthesizes small RNAs, such as 5S rRNA and tRNAs.</text>
</comment>
<feature type="compositionally biased region" description="Basic and acidic residues" evidence="10">
    <location>
        <begin position="197"/>
        <end position="207"/>
    </location>
</feature>
<evidence type="ECO:0000256" key="1">
    <source>
        <dbReference type="ARBA" id="ARBA00004123"/>
    </source>
</evidence>
<evidence type="ECO:0000313" key="16">
    <source>
        <dbReference type="Proteomes" id="UP000683000"/>
    </source>
</evidence>
<dbReference type="SUPFAM" id="SSF46785">
    <property type="entry name" value="Winged helix' DNA-binding domain"/>
    <property type="match status" value="1"/>
</dbReference>
<evidence type="ECO:0000259" key="13">
    <source>
        <dbReference type="Pfam" id="PF08221"/>
    </source>
</evidence>
<dbReference type="PANTHER" id="PTHR12949">
    <property type="entry name" value="RNA POLYMERASE III DNA DIRECTED -RELATED"/>
    <property type="match status" value="1"/>
</dbReference>
<evidence type="ECO:0000256" key="10">
    <source>
        <dbReference type="SAM" id="MobiDB-lite"/>
    </source>
</evidence>
<dbReference type="InterPro" id="IPR013197">
    <property type="entry name" value="RNA_pol_III_RPC82-rel_HTH"/>
</dbReference>
<keyword evidence="7 9" id="KW-0539">Nucleus</keyword>